<name>A0ABV6KGR6_9BACI</name>
<reference evidence="2 3" key="1">
    <citation type="submission" date="2024-09" db="EMBL/GenBank/DDBJ databases">
        <authorList>
            <person name="Sun Q."/>
            <person name="Mori K."/>
        </authorList>
    </citation>
    <scope>NUCLEOTIDE SEQUENCE [LARGE SCALE GENOMIC DNA]</scope>
    <source>
        <strain evidence="2 3">NCAIM B.02610</strain>
    </source>
</reference>
<dbReference type="InterPro" id="IPR038750">
    <property type="entry name" value="YczE/YyaS-like"/>
</dbReference>
<dbReference type="PANTHER" id="PTHR40078:SF1">
    <property type="entry name" value="INTEGRAL MEMBRANE PROTEIN"/>
    <property type="match status" value="1"/>
</dbReference>
<keyword evidence="3" id="KW-1185">Reference proteome</keyword>
<dbReference type="Pfam" id="PF19700">
    <property type="entry name" value="DUF6198"/>
    <property type="match status" value="1"/>
</dbReference>
<gene>
    <name evidence="2" type="ORF">ACFFHM_18825</name>
</gene>
<evidence type="ECO:0000313" key="3">
    <source>
        <dbReference type="Proteomes" id="UP001589838"/>
    </source>
</evidence>
<keyword evidence="1" id="KW-0812">Transmembrane</keyword>
<feature type="transmembrane region" description="Helical" evidence="1">
    <location>
        <begin position="60"/>
        <end position="80"/>
    </location>
</feature>
<comment type="caution">
    <text evidence="2">The sequence shown here is derived from an EMBL/GenBank/DDBJ whole genome shotgun (WGS) entry which is preliminary data.</text>
</comment>
<dbReference type="EMBL" id="JBHLUX010000078">
    <property type="protein sequence ID" value="MFC0472479.1"/>
    <property type="molecule type" value="Genomic_DNA"/>
</dbReference>
<dbReference type="Proteomes" id="UP001589838">
    <property type="component" value="Unassembled WGS sequence"/>
</dbReference>
<organism evidence="2 3">
    <name type="scientific">Halalkalibacter kiskunsagensis</name>
    <dbReference type="NCBI Taxonomy" id="1548599"/>
    <lineage>
        <taxon>Bacteria</taxon>
        <taxon>Bacillati</taxon>
        <taxon>Bacillota</taxon>
        <taxon>Bacilli</taxon>
        <taxon>Bacillales</taxon>
        <taxon>Bacillaceae</taxon>
        <taxon>Halalkalibacter</taxon>
    </lineage>
</organism>
<sequence>MIDFWLLIGLKDFDPQNLIFQIIVLLTAIIILGMGISIYLQAKFPANPMDRLMEVIHERFGFSIRTAKLIAESFALILAFLFDGTIGMATVLVAFTTGYIIQFFYPKFEFLFYNTRQVLFRSEFTLFFVKLKSKKSTPLKT</sequence>
<keyword evidence="1" id="KW-0472">Membrane</keyword>
<accession>A0ABV6KGR6</accession>
<evidence type="ECO:0000256" key="1">
    <source>
        <dbReference type="SAM" id="Phobius"/>
    </source>
</evidence>
<dbReference type="RefSeq" id="WP_335963422.1">
    <property type="nucleotide sequence ID" value="NZ_JAXBLX010000050.1"/>
</dbReference>
<evidence type="ECO:0000313" key="2">
    <source>
        <dbReference type="EMBL" id="MFC0472479.1"/>
    </source>
</evidence>
<dbReference type="PANTHER" id="PTHR40078">
    <property type="entry name" value="INTEGRAL MEMBRANE PROTEIN-RELATED"/>
    <property type="match status" value="1"/>
</dbReference>
<feature type="transmembrane region" description="Helical" evidence="1">
    <location>
        <begin position="86"/>
        <end position="105"/>
    </location>
</feature>
<feature type="transmembrane region" description="Helical" evidence="1">
    <location>
        <begin position="18"/>
        <end position="40"/>
    </location>
</feature>
<protein>
    <submittedName>
        <fullName evidence="2">YitT family protein</fullName>
    </submittedName>
</protein>
<keyword evidence="1" id="KW-1133">Transmembrane helix</keyword>
<proteinExistence type="predicted"/>